<keyword evidence="1" id="KW-0812">Transmembrane</keyword>
<keyword evidence="2" id="KW-0732">Signal</keyword>
<dbReference type="Proteomes" id="UP001187415">
    <property type="component" value="Unassembled WGS sequence"/>
</dbReference>
<feature type="signal peptide" evidence="2">
    <location>
        <begin position="1"/>
        <end position="19"/>
    </location>
</feature>
<keyword evidence="4" id="KW-1185">Reference proteome</keyword>
<keyword evidence="1" id="KW-0472">Membrane</keyword>
<feature type="chain" id="PRO_5041676850" evidence="2">
    <location>
        <begin position="20"/>
        <end position="156"/>
    </location>
</feature>
<dbReference type="AlphaFoldDB" id="A0AA88LUQ2"/>
<dbReference type="EMBL" id="JAUPFM010000017">
    <property type="protein sequence ID" value="KAK2824582.1"/>
    <property type="molecule type" value="Genomic_DNA"/>
</dbReference>
<evidence type="ECO:0000256" key="2">
    <source>
        <dbReference type="SAM" id="SignalP"/>
    </source>
</evidence>
<reference evidence="3" key="1">
    <citation type="submission" date="2023-07" db="EMBL/GenBank/DDBJ databases">
        <title>Chromosome-level Genome Assembly of Striped Snakehead (Channa striata).</title>
        <authorList>
            <person name="Liu H."/>
        </authorList>
    </citation>
    <scope>NUCLEOTIDE SEQUENCE</scope>
    <source>
        <strain evidence="3">Gz</strain>
        <tissue evidence="3">Muscle</tissue>
    </source>
</reference>
<sequence>MPPLLIWIFGYCLITHGCAQTISCNVTQEADQTCYSVPLYMGTDCQYSWSNKTGHVLANQEGKMENLVLNGSIHVLKTNKCLREIHYIRDCISEGIPREVKCSTNCSGNGSPYQGDNPNYYWIIIIAVLLMLVGIVIYIVRKFHCYRTVARDEEQQ</sequence>
<protein>
    <submittedName>
        <fullName evidence="3">Uncharacterized protein</fullName>
    </submittedName>
</protein>
<accession>A0AA88LUQ2</accession>
<comment type="caution">
    <text evidence="3">The sequence shown here is derived from an EMBL/GenBank/DDBJ whole genome shotgun (WGS) entry which is preliminary data.</text>
</comment>
<evidence type="ECO:0000256" key="1">
    <source>
        <dbReference type="SAM" id="Phobius"/>
    </source>
</evidence>
<feature type="transmembrane region" description="Helical" evidence="1">
    <location>
        <begin position="120"/>
        <end position="140"/>
    </location>
</feature>
<keyword evidence="1" id="KW-1133">Transmembrane helix</keyword>
<evidence type="ECO:0000313" key="3">
    <source>
        <dbReference type="EMBL" id="KAK2824582.1"/>
    </source>
</evidence>
<evidence type="ECO:0000313" key="4">
    <source>
        <dbReference type="Proteomes" id="UP001187415"/>
    </source>
</evidence>
<proteinExistence type="predicted"/>
<gene>
    <name evidence="3" type="ORF">Q5P01_021757</name>
</gene>
<name>A0AA88LUQ2_CHASR</name>
<organism evidence="3 4">
    <name type="scientific">Channa striata</name>
    <name type="common">Snakehead murrel</name>
    <name type="synonym">Ophicephalus striatus</name>
    <dbReference type="NCBI Taxonomy" id="64152"/>
    <lineage>
        <taxon>Eukaryota</taxon>
        <taxon>Metazoa</taxon>
        <taxon>Chordata</taxon>
        <taxon>Craniata</taxon>
        <taxon>Vertebrata</taxon>
        <taxon>Euteleostomi</taxon>
        <taxon>Actinopterygii</taxon>
        <taxon>Neopterygii</taxon>
        <taxon>Teleostei</taxon>
        <taxon>Neoteleostei</taxon>
        <taxon>Acanthomorphata</taxon>
        <taxon>Anabantaria</taxon>
        <taxon>Anabantiformes</taxon>
        <taxon>Channoidei</taxon>
        <taxon>Channidae</taxon>
        <taxon>Channa</taxon>
    </lineage>
</organism>